<dbReference type="RefSeq" id="WP_183514897.1">
    <property type="nucleotide sequence ID" value="NZ_BSPG01000063.1"/>
</dbReference>
<name>A0A7W6AQU9_9HYPH</name>
<organism evidence="3 4">
    <name type="scientific">Methylobacterium brachythecii</name>
    <dbReference type="NCBI Taxonomy" id="1176177"/>
    <lineage>
        <taxon>Bacteria</taxon>
        <taxon>Pseudomonadati</taxon>
        <taxon>Pseudomonadota</taxon>
        <taxon>Alphaproteobacteria</taxon>
        <taxon>Hyphomicrobiales</taxon>
        <taxon>Methylobacteriaceae</taxon>
        <taxon>Methylobacterium</taxon>
    </lineage>
</organism>
<evidence type="ECO:0000313" key="2">
    <source>
        <dbReference type="EMBL" id="GLS46931.1"/>
    </source>
</evidence>
<feature type="chain" id="PRO_5031164254" evidence="1">
    <location>
        <begin position="21"/>
        <end position="138"/>
    </location>
</feature>
<keyword evidence="1" id="KW-0732">Signal</keyword>
<dbReference type="Proteomes" id="UP001156881">
    <property type="component" value="Unassembled WGS sequence"/>
</dbReference>
<reference evidence="5" key="2">
    <citation type="journal article" date="2019" name="Int. J. Syst. Evol. Microbiol.">
        <title>The Global Catalogue of Microorganisms (GCM) 10K type strain sequencing project: providing services to taxonomists for standard genome sequencing and annotation.</title>
        <authorList>
            <consortium name="The Broad Institute Genomics Platform"/>
            <consortium name="The Broad Institute Genome Sequencing Center for Infectious Disease"/>
            <person name="Wu L."/>
            <person name="Ma J."/>
        </authorList>
    </citation>
    <scope>NUCLEOTIDE SEQUENCE [LARGE SCALE GENOMIC DNA]</scope>
    <source>
        <strain evidence="5">NBRC 107710</strain>
    </source>
</reference>
<dbReference type="EMBL" id="BSPG01000063">
    <property type="protein sequence ID" value="GLS46931.1"/>
    <property type="molecule type" value="Genomic_DNA"/>
</dbReference>
<keyword evidence="5" id="KW-1185">Reference proteome</keyword>
<comment type="caution">
    <text evidence="3">The sequence shown here is derived from an EMBL/GenBank/DDBJ whole genome shotgun (WGS) entry which is preliminary data.</text>
</comment>
<reference evidence="3 4" key="3">
    <citation type="submission" date="2020-08" db="EMBL/GenBank/DDBJ databases">
        <title>Genomic Encyclopedia of Type Strains, Phase IV (KMG-IV): sequencing the most valuable type-strain genomes for metagenomic binning, comparative biology and taxonomic classification.</title>
        <authorList>
            <person name="Goeker M."/>
        </authorList>
    </citation>
    <scope>NUCLEOTIDE SEQUENCE [LARGE SCALE GENOMIC DNA]</scope>
    <source>
        <strain evidence="3 4">DSM 24105</strain>
    </source>
</reference>
<proteinExistence type="predicted"/>
<accession>A0A7W6AQU9</accession>
<evidence type="ECO:0000313" key="5">
    <source>
        <dbReference type="Proteomes" id="UP001156881"/>
    </source>
</evidence>
<evidence type="ECO:0000313" key="4">
    <source>
        <dbReference type="Proteomes" id="UP000517759"/>
    </source>
</evidence>
<feature type="signal peptide" evidence="1">
    <location>
        <begin position="1"/>
        <end position="20"/>
    </location>
</feature>
<evidence type="ECO:0000313" key="3">
    <source>
        <dbReference type="EMBL" id="MBB3905669.1"/>
    </source>
</evidence>
<evidence type="ECO:0000256" key="1">
    <source>
        <dbReference type="SAM" id="SignalP"/>
    </source>
</evidence>
<dbReference type="Proteomes" id="UP000517759">
    <property type="component" value="Unassembled WGS sequence"/>
</dbReference>
<protein>
    <submittedName>
        <fullName evidence="3">Uncharacterized protein</fullName>
    </submittedName>
</protein>
<reference evidence="2" key="4">
    <citation type="submission" date="2023-01" db="EMBL/GenBank/DDBJ databases">
        <title>Draft genome sequence of Methylobacterium brachythecii strain NBRC 107710.</title>
        <authorList>
            <person name="Sun Q."/>
            <person name="Mori K."/>
        </authorList>
    </citation>
    <scope>NUCLEOTIDE SEQUENCE</scope>
    <source>
        <strain evidence="2">NBRC 107710</strain>
    </source>
</reference>
<gene>
    <name evidence="2" type="ORF">GCM10007884_49310</name>
    <name evidence="3" type="ORF">GGR33_005211</name>
</gene>
<reference evidence="2" key="1">
    <citation type="journal article" date="2014" name="Int. J. Syst. Evol. Microbiol.">
        <title>Complete genome of a new Firmicutes species belonging to the dominant human colonic microbiota ('Ruminococcus bicirculans') reveals two chromosomes and a selective capacity to utilize plant glucans.</title>
        <authorList>
            <consortium name="NISC Comparative Sequencing Program"/>
            <person name="Wegmann U."/>
            <person name="Louis P."/>
            <person name="Goesmann A."/>
            <person name="Henrissat B."/>
            <person name="Duncan S.H."/>
            <person name="Flint H.J."/>
        </authorList>
    </citation>
    <scope>NUCLEOTIDE SEQUENCE</scope>
    <source>
        <strain evidence="2">NBRC 107710</strain>
    </source>
</reference>
<dbReference type="AlphaFoldDB" id="A0A7W6AQU9"/>
<sequence>MFARWFGVLALCLTAGSALARDNAAVPVGKLIATPKAYVGELVVVRGIACVDPGTTGFLCEASSGGRKLRIDALLLGAQTALPIAERLLGGCKGTAALNKTQCRVDIVVTPTSADSSDESTVTILAREIEMYAPRKIR</sequence>
<dbReference type="EMBL" id="JACIDN010000018">
    <property type="protein sequence ID" value="MBB3905669.1"/>
    <property type="molecule type" value="Genomic_DNA"/>
</dbReference>